<dbReference type="GO" id="GO:0046872">
    <property type="term" value="F:metal ion binding"/>
    <property type="evidence" value="ECO:0007669"/>
    <property type="project" value="InterPro"/>
</dbReference>
<reference evidence="1" key="1">
    <citation type="submission" date="2020-04" db="EMBL/GenBank/DDBJ databases">
        <title>Deep metagenomics examines the oral microbiome during advanced dental caries in children, revealing novel taxa and co-occurrences with host molecules.</title>
        <authorList>
            <person name="Baker J.L."/>
            <person name="Morton J.T."/>
            <person name="Dinis M."/>
            <person name="Alvarez R."/>
            <person name="Tran N.C."/>
            <person name="Knight R."/>
            <person name="Edlund A."/>
        </authorList>
    </citation>
    <scope>NUCLEOTIDE SEQUENCE</scope>
    <source>
        <strain evidence="1">JCVI_32_bin.14</strain>
    </source>
</reference>
<dbReference type="GO" id="GO:0031419">
    <property type="term" value="F:cobalamin binding"/>
    <property type="evidence" value="ECO:0007669"/>
    <property type="project" value="InterPro"/>
</dbReference>
<evidence type="ECO:0008006" key="3">
    <source>
        <dbReference type="Google" id="ProtNLM"/>
    </source>
</evidence>
<accession>A0A930B8S2</accession>
<evidence type="ECO:0000313" key="1">
    <source>
        <dbReference type="EMBL" id="MBF1129576.1"/>
    </source>
</evidence>
<dbReference type="PANTHER" id="PTHR48101:SF1">
    <property type="entry name" value="METHYLMALONYL-COA MUTASE, LARGE SUBUNIT"/>
    <property type="match status" value="1"/>
</dbReference>
<dbReference type="InterPro" id="IPR036724">
    <property type="entry name" value="Cobalamin-bd_sf"/>
</dbReference>
<name>A0A930B8S2_9FIRM</name>
<dbReference type="EMBL" id="JABZMK010000034">
    <property type="protein sequence ID" value="MBF1129576.1"/>
    <property type="molecule type" value="Genomic_DNA"/>
</dbReference>
<organism evidence="1 2">
    <name type="scientific">Dialister invisus</name>
    <dbReference type="NCBI Taxonomy" id="218538"/>
    <lineage>
        <taxon>Bacteria</taxon>
        <taxon>Bacillati</taxon>
        <taxon>Bacillota</taxon>
        <taxon>Negativicutes</taxon>
        <taxon>Veillonellales</taxon>
        <taxon>Veillonellaceae</taxon>
        <taxon>Dialister</taxon>
    </lineage>
</organism>
<dbReference type="SUPFAM" id="SSF52242">
    <property type="entry name" value="Cobalamin (vitamin B12)-binding domain"/>
    <property type="match status" value="1"/>
</dbReference>
<proteinExistence type="predicted"/>
<protein>
    <recommendedName>
        <fullName evidence="3">Methylmalonyl-CoA mutase</fullName>
    </recommendedName>
</protein>
<dbReference type="PANTHER" id="PTHR48101">
    <property type="entry name" value="METHYLMALONYL-COA MUTASE, MITOCHONDRIAL-RELATED"/>
    <property type="match status" value="1"/>
</dbReference>
<dbReference type="Gene3D" id="3.40.50.280">
    <property type="entry name" value="Cobalamin-binding domain"/>
    <property type="match status" value="1"/>
</dbReference>
<dbReference type="GO" id="GO:0016853">
    <property type="term" value="F:isomerase activity"/>
    <property type="evidence" value="ECO:0007669"/>
    <property type="project" value="UniProtKB-KW"/>
</dbReference>
<dbReference type="AlphaFoldDB" id="A0A930B8S2"/>
<dbReference type="Proteomes" id="UP000757890">
    <property type="component" value="Unassembled WGS sequence"/>
</dbReference>
<gene>
    <name evidence="1" type="ORF">HXL70_05965</name>
</gene>
<comment type="caution">
    <text evidence="1">The sequence shown here is derived from an EMBL/GenBank/DDBJ whole genome shotgun (WGS) entry which is preliminary data.</text>
</comment>
<evidence type="ECO:0000313" key="2">
    <source>
        <dbReference type="Proteomes" id="UP000757890"/>
    </source>
</evidence>
<sequence length="166" mass="18816">MTNTENERRTEEALKLSSLFEELDGRRPRLFMPELEDDDDKEARKLAATTFADHGWDVDVSPLLSPESSAQNAADNDVHFIFYTSKSPTMKQKLISLSQTLAMIGRDDILIAAHQVSKDDKELLFRYGILAAFDKNTDVSDVSLTMLRVLVSMAKEEQNPTEEMPY</sequence>